<keyword evidence="6" id="KW-0812">Transmembrane</keyword>
<keyword evidence="4" id="KW-0597">Phosphoprotein</keyword>
<evidence type="ECO:0000256" key="7">
    <source>
        <dbReference type="ARBA" id="ARBA00022777"/>
    </source>
</evidence>
<dbReference type="PANTHER" id="PTHR45436">
    <property type="entry name" value="SENSOR HISTIDINE KINASE YKOH"/>
    <property type="match status" value="1"/>
</dbReference>
<protein>
    <recommendedName>
        <fullName evidence="3">histidine kinase</fullName>
        <ecNumber evidence="3">2.7.13.3</ecNumber>
    </recommendedName>
</protein>
<feature type="non-terminal residue" evidence="11">
    <location>
        <position position="1"/>
    </location>
</feature>
<comment type="catalytic activity">
    <reaction evidence="1">
        <text>ATP + protein L-histidine = ADP + protein N-phospho-L-histidine.</text>
        <dbReference type="EC" id="2.7.13.3"/>
    </reaction>
</comment>
<evidence type="ECO:0000256" key="8">
    <source>
        <dbReference type="ARBA" id="ARBA00022989"/>
    </source>
</evidence>
<dbReference type="Proteomes" id="UP000261325">
    <property type="component" value="Unassembled WGS sequence"/>
</dbReference>
<feature type="domain" description="Histidine kinase" evidence="10">
    <location>
        <begin position="1"/>
        <end position="76"/>
    </location>
</feature>
<dbReference type="InterPro" id="IPR005467">
    <property type="entry name" value="His_kinase_dom"/>
</dbReference>
<reference evidence="11 12" key="1">
    <citation type="journal article" date="2018" name="Nat. Biotechnol.">
        <title>A standardized bacterial taxonomy based on genome phylogeny substantially revises the tree of life.</title>
        <authorList>
            <person name="Parks D.H."/>
            <person name="Chuvochina M."/>
            <person name="Waite D.W."/>
            <person name="Rinke C."/>
            <person name="Skarshewski A."/>
            <person name="Chaumeil P.A."/>
            <person name="Hugenholtz P."/>
        </authorList>
    </citation>
    <scope>NUCLEOTIDE SEQUENCE [LARGE SCALE GENOMIC DNA]</scope>
    <source>
        <strain evidence="11">UBA9049</strain>
    </source>
</reference>
<accession>A0A3B8WD39</accession>
<dbReference type="InterPro" id="IPR050428">
    <property type="entry name" value="TCS_sensor_his_kinase"/>
</dbReference>
<keyword evidence="8" id="KW-1133">Transmembrane helix</keyword>
<evidence type="ECO:0000256" key="5">
    <source>
        <dbReference type="ARBA" id="ARBA00022679"/>
    </source>
</evidence>
<dbReference type="GO" id="GO:0005886">
    <property type="term" value="C:plasma membrane"/>
    <property type="evidence" value="ECO:0007669"/>
    <property type="project" value="TreeGrafter"/>
</dbReference>
<evidence type="ECO:0000259" key="10">
    <source>
        <dbReference type="PROSITE" id="PS50109"/>
    </source>
</evidence>
<evidence type="ECO:0000256" key="1">
    <source>
        <dbReference type="ARBA" id="ARBA00000085"/>
    </source>
</evidence>
<organism evidence="11 12">
    <name type="scientific">Marinobacter nauticus</name>
    <name type="common">Marinobacter hydrocarbonoclasticus</name>
    <name type="synonym">Marinobacter aquaeolei</name>
    <dbReference type="NCBI Taxonomy" id="2743"/>
    <lineage>
        <taxon>Bacteria</taxon>
        <taxon>Pseudomonadati</taxon>
        <taxon>Pseudomonadota</taxon>
        <taxon>Gammaproteobacteria</taxon>
        <taxon>Pseudomonadales</taxon>
        <taxon>Marinobacteraceae</taxon>
        <taxon>Marinobacter</taxon>
    </lineage>
</organism>
<proteinExistence type="predicted"/>
<evidence type="ECO:0000256" key="4">
    <source>
        <dbReference type="ARBA" id="ARBA00022553"/>
    </source>
</evidence>
<keyword evidence="7 11" id="KW-0418">Kinase</keyword>
<feature type="non-terminal residue" evidence="11">
    <location>
        <position position="76"/>
    </location>
</feature>
<dbReference type="EC" id="2.7.13.3" evidence="3"/>
<gene>
    <name evidence="11" type="ORF">DCF82_08375</name>
</gene>
<dbReference type="Gene3D" id="3.30.565.10">
    <property type="entry name" value="Histidine kinase-like ATPase, C-terminal domain"/>
    <property type="match status" value="1"/>
</dbReference>
<dbReference type="AlphaFoldDB" id="A0A3B8WD39"/>
<evidence type="ECO:0000256" key="3">
    <source>
        <dbReference type="ARBA" id="ARBA00012438"/>
    </source>
</evidence>
<dbReference type="PRINTS" id="PR00344">
    <property type="entry name" value="BCTRLSENSOR"/>
</dbReference>
<dbReference type="CDD" id="cd00075">
    <property type="entry name" value="HATPase"/>
    <property type="match status" value="1"/>
</dbReference>
<dbReference type="PROSITE" id="PS50109">
    <property type="entry name" value="HIS_KIN"/>
    <property type="match status" value="1"/>
</dbReference>
<comment type="subcellular location">
    <subcellularLocation>
        <location evidence="2">Membrane</location>
    </subcellularLocation>
</comment>
<evidence type="ECO:0000256" key="2">
    <source>
        <dbReference type="ARBA" id="ARBA00004370"/>
    </source>
</evidence>
<dbReference type="GO" id="GO:0004673">
    <property type="term" value="F:protein histidine kinase activity"/>
    <property type="evidence" value="ECO:0007669"/>
    <property type="project" value="UniProtKB-EC"/>
</dbReference>
<keyword evidence="9" id="KW-0472">Membrane</keyword>
<keyword evidence="5" id="KW-0808">Transferase</keyword>
<dbReference type="InterPro" id="IPR004358">
    <property type="entry name" value="Sig_transdc_His_kin-like_C"/>
</dbReference>
<comment type="caution">
    <text evidence="11">The sequence shown here is derived from an EMBL/GenBank/DDBJ whole genome shotgun (WGS) entry which is preliminary data.</text>
</comment>
<evidence type="ECO:0000256" key="6">
    <source>
        <dbReference type="ARBA" id="ARBA00022692"/>
    </source>
</evidence>
<dbReference type="GO" id="GO:0000160">
    <property type="term" value="P:phosphorelay signal transduction system"/>
    <property type="evidence" value="ECO:0007669"/>
    <property type="project" value="TreeGrafter"/>
</dbReference>
<evidence type="ECO:0000313" key="11">
    <source>
        <dbReference type="EMBL" id="HAC27814.1"/>
    </source>
</evidence>
<dbReference type="InterPro" id="IPR003594">
    <property type="entry name" value="HATPase_dom"/>
</dbReference>
<evidence type="ECO:0000256" key="9">
    <source>
        <dbReference type="ARBA" id="ARBA00023136"/>
    </source>
</evidence>
<evidence type="ECO:0000313" key="12">
    <source>
        <dbReference type="Proteomes" id="UP000261325"/>
    </source>
</evidence>
<dbReference type="PANTHER" id="PTHR45436:SF8">
    <property type="entry name" value="HISTIDINE KINASE"/>
    <property type="match status" value="1"/>
</dbReference>
<dbReference type="EMBL" id="DLYI01000106">
    <property type="protein sequence ID" value="HAC27814.1"/>
    <property type="molecule type" value="Genomic_DNA"/>
</dbReference>
<dbReference type="InterPro" id="IPR036890">
    <property type="entry name" value="HATPase_C_sf"/>
</dbReference>
<sequence length="76" mass="8293">DNAIKYAPSKSHVALDTGPVPKPFFEISDQGPGIPETEHERVFQRFHRLDQSRSTPGNGLGLSLVRAVTNVHSATI</sequence>
<dbReference type="SUPFAM" id="SSF55874">
    <property type="entry name" value="ATPase domain of HSP90 chaperone/DNA topoisomerase II/histidine kinase"/>
    <property type="match status" value="1"/>
</dbReference>
<name>A0A3B8WD39_MARNT</name>
<dbReference type="Pfam" id="PF02518">
    <property type="entry name" value="HATPase_c"/>
    <property type="match status" value="1"/>
</dbReference>